<evidence type="ECO:0000313" key="1">
    <source>
        <dbReference type="EMBL" id="EPE31775.1"/>
    </source>
</evidence>
<dbReference type="KEGG" id="glz:GLAREA_11857"/>
<reference evidence="1 2" key="1">
    <citation type="journal article" date="2013" name="BMC Genomics">
        <title>Genomics-driven discovery of the pneumocandin biosynthetic gene cluster in the fungus Glarea lozoyensis.</title>
        <authorList>
            <person name="Chen L."/>
            <person name="Yue Q."/>
            <person name="Zhang X."/>
            <person name="Xiang M."/>
            <person name="Wang C."/>
            <person name="Li S."/>
            <person name="Che Y."/>
            <person name="Ortiz-Lopez F.J."/>
            <person name="Bills G.F."/>
            <person name="Liu X."/>
            <person name="An Z."/>
        </authorList>
    </citation>
    <scope>NUCLEOTIDE SEQUENCE [LARGE SCALE GENOMIC DNA]</scope>
    <source>
        <strain evidence="2">ATCC 20868 / MF5171</strain>
    </source>
</reference>
<sequence>MSMESAGFDGSVSPRTAPVLNTSSHNSHLLTLRMFPTELREIIFKHALLLIPPAPRATHFEYCTVSVQDPAPTPTLLVALRGDAELYHEALRAYYGVNTFTVTNTSYVYRLELKPSTIAYIQHIRVLYYSGMIDKRPDLEAHEGSKLTSSVLWKLVFARSLRTLHFTIFTNERWIILFLRYFLKTPRLLRKLSLHYPKCALLLSETMDTMNSLFTNSKGKLETISSKGDKNLVTASEDWFWEGDNGGVLQLAQKIEE</sequence>
<dbReference type="AlphaFoldDB" id="S3D1W8"/>
<gene>
    <name evidence="1" type="ORF">GLAREA_11857</name>
</gene>
<accession>S3D1W8</accession>
<evidence type="ECO:0000313" key="2">
    <source>
        <dbReference type="Proteomes" id="UP000016922"/>
    </source>
</evidence>
<proteinExistence type="predicted"/>
<dbReference type="RefSeq" id="XP_008080830.1">
    <property type="nucleotide sequence ID" value="XM_008082639.1"/>
</dbReference>
<keyword evidence="2" id="KW-1185">Reference proteome</keyword>
<dbReference type="EMBL" id="KE145360">
    <property type="protein sequence ID" value="EPE31775.1"/>
    <property type="molecule type" value="Genomic_DNA"/>
</dbReference>
<dbReference type="OrthoDB" id="3561022at2759"/>
<name>S3D1W8_GLAL2</name>
<dbReference type="GeneID" id="19470898"/>
<dbReference type="HOGENOM" id="CLU_1082014_0_0_1"/>
<organism evidence="1 2">
    <name type="scientific">Glarea lozoyensis (strain ATCC 20868 / MF5171)</name>
    <dbReference type="NCBI Taxonomy" id="1116229"/>
    <lineage>
        <taxon>Eukaryota</taxon>
        <taxon>Fungi</taxon>
        <taxon>Dikarya</taxon>
        <taxon>Ascomycota</taxon>
        <taxon>Pezizomycotina</taxon>
        <taxon>Leotiomycetes</taxon>
        <taxon>Helotiales</taxon>
        <taxon>Helotiaceae</taxon>
        <taxon>Glarea</taxon>
    </lineage>
</organism>
<dbReference type="Proteomes" id="UP000016922">
    <property type="component" value="Unassembled WGS sequence"/>
</dbReference>
<protein>
    <submittedName>
        <fullName evidence="1">Uncharacterized protein</fullName>
    </submittedName>
</protein>